<gene>
    <name evidence="1" type="ORF">NYR97_09990</name>
</gene>
<keyword evidence="2" id="KW-1185">Reference proteome</keyword>
<evidence type="ECO:0000313" key="2">
    <source>
        <dbReference type="Proteomes" id="UP001302716"/>
    </source>
</evidence>
<dbReference type="Proteomes" id="UP001302716">
    <property type="component" value="Chromosome"/>
</dbReference>
<proteinExistence type="predicted"/>
<evidence type="ECO:0000313" key="1">
    <source>
        <dbReference type="EMBL" id="WOB51641.1"/>
    </source>
</evidence>
<organism evidence="1 2">
    <name type="scientific">Xanthomonas hydrangeae</name>
    <dbReference type="NCBI Taxonomy" id="2775159"/>
    <lineage>
        <taxon>Bacteria</taxon>
        <taxon>Pseudomonadati</taxon>
        <taxon>Pseudomonadota</taxon>
        <taxon>Gammaproteobacteria</taxon>
        <taxon>Lysobacterales</taxon>
        <taxon>Lysobacteraceae</taxon>
        <taxon>Xanthomonas</taxon>
    </lineage>
</organism>
<protein>
    <submittedName>
        <fullName evidence="1">Uncharacterized protein</fullName>
    </submittedName>
</protein>
<dbReference type="AlphaFoldDB" id="A0AAU0BFS4"/>
<reference evidence="1 2" key="1">
    <citation type="submission" date="2022-08" db="EMBL/GenBank/DDBJ databases">
        <title>Whole genome sequencing-based tracing of a 2022 introduction and outbreak of Xanthomonas hortorum pv. pelargonii.</title>
        <authorList>
            <person name="Iruegas-Bocardo F."/>
            <person name="Weisberg A.K."/>
            <person name="Riutta E.R."/>
            <person name="Kilday K."/>
            <person name="Bonkowski J.C."/>
            <person name="Creswell T."/>
            <person name="Daughtrey M.L."/>
            <person name="Rane K."/>
            <person name="Grunwald N.J."/>
            <person name="Chang J.H."/>
            <person name="Putnam M.L."/>
        </authorList>
    </citation>
    <scope>NUCLEOTIDE SEQUENCE [LARGE SCALE GENOMIC DNA]</scope>
    <source>
        <strain evidence="1 2">22-323</strain>
    </source>
</reference>
<accession>A0AAU0BFS4</accession>
<sequence length="333" mass="39112">MLSTELSLLENEPQPWSREVIEEAYFKNFVRTPEVIDETAGGQLWRSLNDLQDTIWIFQQSATELFDEISVFADRSRDAAFWQQANSNQADSHTRVVKKCIFNCTSSLMALVDHARSFQEKYPVNGYFDKAEEVFPSDGLHAFLQRFRNYNTHWRVAEANWNINHNFEARAREVRFVITKKELLRWTGWNARSQEYIAKSSDPIDVRHIFSEYRKCVHTFYSWHWGEVLSQYADTYQPYLEYKRILSGIRKKILWNMLLSRAPKNANPYAYIGRYLPKEQVERLLALKSRSEAQVDALIEMLDMHEFCSQELRAKAISIFQGSESCPTPTSDC</sequence>
<dbReference type="RefSeq" id="WP_316697783.1">
    <property type="nucleotide sequence ID" value="NZ_CP103836.1"/>
</dbReference>
<name>A0AAU0BFS4_9XANT</name>
<dbReference type="EMBL" id="CP103836">
    <property type="protein sequence ID" value="WOB51641.1"/>
    <property type="molecule type" value="Genomic_DNA"/>
</dbReference>